<organism evidence="13 14">
    <name type="scientific">Paenibacillus lacisoli</name>
    <dbReference type="NCBI Taxonomy" id="3064525"/>
    <lineage>
        <taxon>Bacteria</taxon>
        <taxon>Bacillati</taxon>
        <taxon>Bacillota</taxon>
        <taxon>Bacilli</taxon>
        <taxon>Bacillales</taxon>
        <taxon>Paenibacillaceae</taxon>
        <taxon>Paenibacillus</taxon>
    </lineage>
</organism>
<dbReference type="InterPro" id="IPR032810">
    <property type="entry name" value="CCA-adding_enz_C"/>
</dbReference>
<dbReference type="InterPro" id="IPR050264">
    <property type="entry name" value="Bact_CCA-adding_enz_type3_sf"/>
</dbReference>
<evidence type="ECO:0000256" key="3">
    <source>
        <dbReference type="ARBA" id="ARBA00022694"/>
    </source>
</evidence>
<name>A0ABT9CBH0_9BACL</name>
<evidence type="ECO:0000256" key="8">
    <source>
        <dbReference type="ARBA" id="ARBA00022884"/>
    </source>
</evidence>
<keyword evidence="14" id="KW-1185">Reference proteome</keyword>
<evidence type="ECO:0000256" key="2">
    <source>
        <dbReference type="ARBA" id="ARBA00022679"/>
    </source>
</evidence>
<dbReference type="InterPro" id="IPR032828">
    <property type="entry name" value="PolyA_RNA-bd"/>
</dbReference>
<feature type="domain" description="CCA-adding enzyme C-terminal" evidence="12">
    <location>
        <begin position="387"/>
        <end position="435"/>
    </location>
</feature>
<proteinExistence type="inferred from homology"/>
<protein>
    <submittedName>
        <fullName evidence="13">CCA tRNA nucleotidyltransferase</fullName>
        <ecNumber evidence="13">2.7.7.72</ecNumber>
    </submittedName>
</protein>
<dbReference type="CDD" id="cd05398">
    <property type="entry name" value="NT_ClassII-CCAase"/>
    <property type="match status" value="1"/>
</dbReference>
<evidence type="ECO:0000256" key="4">
    <source>
        <dbReference type="ARBA" id="ARBA00022695"/>
    </source>
</evidence>
<dbReference type="EMBL" id="JAUQTB010000001">
    <property type="protein sequence ID" value="MDO7905036.1"/>
    <property type="molecule type" value="Genomic_DNA"/>
</dbReference>
<dbReference type="PANTHER" id="PTHR46173:SF1">
    <property type="entry name" value="CCA TRNA NUCLEOTIDYLTRANSFERASE 1, MITOCHONDRIAL"/>
    <property type="match status" value="1"/>
</dbReference>
<keyword evidence="6" id="KW-0547">Nucleotide-binding</keyword>
<gene>
    <name evidence="13" type="ORF">Q5741_01250</name>
</gene>
<dbReference type="Gene3D" id="1.10.3090.10">
    <property type="entry name" value="cca-adding enzyme, domain 2"/>
    <property type="match status" value="1"/>
</dbReference>
<evidence type="ECO:0000259" key="11">
    <source>
        <dbReference type="Pfam" id="PF12627"/>
    </source>
</evidence>
<evidence type="ECO:0000313" key="13">
    <source>
        <dbReference type="EMBL" id="MDO7905036.1"/>
    </source>
</evidence>
<reference evidence="13 14" key="1">
    <citation type="submission" date="2023-07" db="EMBL/GenBank/DDBJ databases">
        <title>Paenibacillus sp. JX-17 nov. isolated from soil.</title>
        <authorList>
            <person name="Wan Y."/>
            <person name="Liu B."/>
        </authorList>
    </citation>
    <scope>NUCLEOTIDE SEQUENCE [LARGE SCALE GENOMIC DNA]</scope>
    <source>
        <strain evidence="13 14">JX-17</strain>
    </source>
</reference>
<evidence type="ECO:0000256" key="9">
    <source>
        <dbReference type="RuleBase" id="RU003953"/>
    </source>
</evidence>
<evidence type="ECO:0000256" key="5">
    <source>
        <dbReference type="ARBA" id="ARBA00022723"/>
    </source>
</evidence>
<dbReference type="Pfam" id="PF13735">
    <property type="entry name" value="tRNA_NucTran2_2"/>
    <property type="match status" value="1"/>
</dbReference>
<evidence type="ECO:0000256" key="1">
    <source>
        <dbReference type="ARBA" id="ARBA00001946"/>
    </source>
</evidence>
<dbReference type="Gene3D" id="3.30.460.10">
    <property type="entry name" value="Beta Polymerase, domain 2"/>
    <property type="match status" value="1"/>
</dbReference>
<dbReference type="RefSeq" id="WP_305022223.1">
    <property type="nucleotide sequence ID" value="NZ_JAUQTB010000001.1"/>
</dbReference>
<evidence type="ECO:0000256" key="6">
    <source>
        <dbReference type="ARBA" id="ARBA00022741"/>
    </source>
</evidence>
<comment type="similarity">
    <text evidence="9">Belongs to the tRNA nucleotidyltransferase/poly(A) polymerase family.</text>
</comment>
<dbReference type="PANTHER" id="PTHR46173">
    <property type="entry name" value="CCA TRNA NUCLEOTIDYLTRANSFERASE 1, MITOCHONDRIAL"/>
    <property type="match status" value="1"/>
</dbReference>
<evidence type="ECO:0000313" key="14">
    <source>
        <dbReference type="Proteomes" id="UP001240171"/>
    </source>
</evidence>
<keyword evidence="8 9" id="KW-0694">RNA-binding</keyword>
<comment type="cofactor">
    <cofactor evidence="1">
        <name>Mg(2+)</name>
        <dbReference type="ChEBI" id="CHEBI:18420"/>
    </cofactor>
</comment>
<dbReference type="GO" id="GO:0004810">
    <property type="term" value="F:CCA tRNA nucleotidyltransferase activity"/>
    <property type="evidence" value="ECO:0007669"/>
    <property type="project" value="UniProtKB-EC"/>
</dbReference>
<dbReference type="Pfam" id="PF01743">
    <property type="entry name" value="PolyA_pol"/>
    <property type="match status" value="1"/>
</dbReference>
<feature type="domain" description="tRNA nucleotidyltransferase/poly(A) polymerase RNA and SrmB- binding" evidence="11">
    <location>
        <begin position="177"/>
        <end position="230"/>
    </location>
</feature>
<keyword evidence="7" id="KW-0460">Magnesium</keyword>
<keyword evidence="3" id="KW-0819">tRNA processing</keyword>
<evidence type="ECO:0000259" key="10">
    <source>
        <dbReference type="Pfam" id="PF01743"/>
    </source>
</evidence>
<comment type="caution">
    <text evidence="13">The sequence shown here is derived from an EMBL/GenBank/DDBJ whole genome shotgun (WGS) entry which is preliminary data.</text>
</comment>
<dbReference type="EC" id="2.7.7.72" evidence="13"/>
<dbReference type="Pfam" id="PF12627">
    <property type="entry name" value="PolyA_pol_RNAbd"/>
    <property type="match status" value="1"/>
</dbReference>
<dbReference type="InterPro" id="IPR043519">
    <property type="entry name" value="NT_sf"/>
</dbReference>
<keyword evidence="5" id="KW-0479">Metal-binding</keyword>
<dbReference type="InterPro" id="IPR002646">
    <property type="entry name" value="PolA_pol_head_dom"/>
</dbReference>
<accession>A0ABT9CBH0</accession>
<feature type="domain" description="Poly A polymerase head" evidence="10">
    <location>
        <begin position="29"/>
        <end position="149"/>
    </location>
</feature>
<dbReference type="NCBIfam" id="NF009814">
    <property type="entry name" value="PRK13299.1"/>
    <property type="match status" value="1"/>
</dbReference>
<dbReference type="Proteomes" id="UP001240171">
    <property type="component" value="Unassembled WGS sequence"/>
</dbReference>
<sequence>MKVWRHVPAQMAAQGEKVVRTLVEAGHQAYWVGGCVRDELMGREVHDMDITTSAMPQQVTELFPGSIPTGIQHGTITVVIEGIPFEVTTFRTEGEYEDHRRPTEVHFVTDVAEDLRRRDFTMNAIAIGLDGQPVDPFNGREDIQQRLIRCVGEAQERFDEDGLRMVRCVRFASVFQFRIALNTWKGLLHQRDKLGFIAAERIRTELEKMMKGPAPLRGLELLRRSRLISYARIQTSWERIAAADVSSLPLLGIDHRWMLLLFAMGLEPDEADQLLREWTFSNRQRERWVAVLRWEKELQRLVLNAEPGFDPGHAANRKAWIGMVLRFGQQTAEDWLTVRELKPEPLSHEQKQSSGRSEAGETENGFNWREWTLLGWRWNREIRLFGLKELAVGGSDLLAELQLKGGPWLGQLMQHLLLETASGDLQNSREELIEEARRVISRNEA</sequence>
<keyword evidence="4 13" id="KW-0548">Nucleotidyltransferase</keyword>
<dbReference type="SUPFAM" id="SSF81301">
    <property type="entry name" value="Nucleotidyltransferase"/>
    <property type="match status" value="1"/>
</dbReference>
<evidence type="ECO:0000259" key="12">
    <source>
        <dbReference type="Pfam" id="PF13735"/>
    </source>
</evidence>
<dbReference type="PROSITE" id="PS51257">
    <property type="entry name" value="PROKAR_LIPOPROTEIN"/>
    <property type="match status" value="1"/>
</dbReference>
<evidence type="ECO:0000256" key="7">
    <source>
        <dbReference type="ARBA" id="ARBA00022842"/>
    </source>
</evidence>
<dbReference type="SUPFAM" id="SSF81891">
    <property type="entry name" value="Poly A polymerase C-terminal region-like"/>
    <property type="match status" value="1"/>
</dbReference>
<keyword evidence="2 9" id="KW-0808">Transferase</keyword>
<dbReference type="Gene3D" id="1.10.246.80">
    <property type="match status" value="1"/>
</dbReference>